<comment type="caution">
    <text evidence="5">The sequence shown here is derived from an EMBL/GenBank/DDBJ whole genome shotgun (WGS) entry which is preliminary data.</text>
</comment>
<dbReference type="OrthoDB" id="1633926at2"/>
<feature type="chain" id="PRO_5039341538" evidence="4">
    <location>
        <begin position="29"/>
        <end position="256"/>
    </location>
</feature>
<evidence type="ECO:0000256" key="1">
    <source>
        <dbReference type="ARBA" id="ARBA00022737"/>
    </source>
</evidence>
<dbReference type="AlphaFoldDB" id="A0A4R2RPL3"/>
<keyword evidence="2 3" id="KW-0802">TPR repeat</keyword>
<evidence type="ECO:0000313" key="5">
    <source>
        <dbReference type="EMBL" id="TCP61781.1"/>
    </source>
</evidence>
<keyword evidence="4" id="KW-0732">Signal</keyword>
<dbReference type="EMBL" id="SLXT01000025">
    <property type="protein sequence ID" value="TCP61781.1"/>
    <property type="molecule type" value="Genomic_DNA"/>
</dbReference>
<sequence length="256" mass="27348">MVNFNGFVRFWGASTALMLLAWTLSACASATTTAPSPEPTTGIATATTATAGTAVVTTPTVTTAPATAVATTAATTTDTPVADEAKRAQAQKRFEEGYHIFDVEGGTNHLARAIERYDQAIALDPACAKAYAGKGIALAFRGDLSTGVQLLDKAISLAPDDAFGHYNKGLALKLHRQYPAAEASFQEALRHDPHHPWTYFGLASIYDSWGKEAEALRYLGKAIEILPYCKVTAREKAQEDFAHVQGTPAFQRLIAD</sequence>
<dbReference type="PANTHER" id="PTHR44858:SF1">
    <property type="entry name" value="UDP-N-ACETYLGLUCOSAMINE--PEPTIDE N-ACETYLGLUCOSAMINYLTRANSFERASE SPINDLY-RELATED"/>
    <property type="match status" value="1"/>
</dbReference>
<accession>A0A4R2RPL3</accession>
<evidence type="ECO:0000256" key="2">
    <source>
        <dbReference type="ARBA" id="ARBA00022803"/>
    </source>
</evidence>
<dbReference type="InterPro" id="IPR011990">
    <property type="entry name" value="TPR-like_helical_dom_sf"/>
</dbReference>
<feature type="repeat" description="TPR" evidence="3">
    <location>
        <begin position="128"/>
        <end position="161"/>
    </location>
</feature>
<feature type="repeat" description="TPR" evidence="3">
    <location>
        <begin position="162"/>
        <end position="195"/>
    </location>
</feature>
<dbReference type="PANTHER" id="PTHR44858">
    <property type="entry name" value="TETRATRICOPEPTIDE REPEAT PROTEIN 6"/>
    <property type="match status" value="1"/>
</dbReference>
<dbReference type="InterPro" id="IPR019734">
    <property type="entry name" value="TPR_rpt"/>
</dbReference>
<protein>
    <submittedName>
        <fullName evidence="5">Tetratricopeptide repeat protein</fullName>
    </submittedName>
</protein>
<dbReference type="Proteomes" id="UP000294813">
    <property type="component" value="Unassembled WGS sequence"/>
</dbReference>
<dbReference type="Pfam" id="PF13432">
    <property type="entry name" value="TPR_16"/>
    <property type="match status" value="2"/>
</dbReference>
<proteinExistence type="predicted"/>
<keyword evidence="1" id="KW-0677">Repeat</keyword>
<dbReference type="PROSITE" id="PS50005">
    <property type="entry name" value="TPR"/>
    <property type="match status" value="2"/>
</dbReference>
<dbReference type="Gene3D" id="1.25.40.10">
    <property type="entry name" value="Tetratricopeptide repeat domain"/>
    <property type="match status" value="1"/>
</dbReference>
<dbReference type="SMART" id="SM00028">
    <property type="entry name" value="TPR"/>
    <property type="match status" value="3"/>
</dbReference>
<evidence type="ECO:0000313" key="6">
    <source>
        <dbReference type="Proteomes" id="UP000294813"/>
    </source>
</evidence>
<keyword evidence="6" id="KW-1185">Reference proteome</keyword>
<feature type="signal peptide" evidence="4">
    <location>
        <begin position="1"/>
        <end position="28"/>
    </location>
</feature>
<evidence type="ECO:0000256" key="4">
    <source>
        <dbReference type="SAM" id="SignalP"/>
    </source>
</evidence>
<reference evidence="5 6" key="1">
    <citation type="submission" date="2019-03" db="EMBL/GenBank/DDBJ databases">
        <title>Genomic Encyclopedia of Type Strains, Phase IV (KMG-IV): sequencing the most valuable type-strain genomes for metagenomic binning, comparative biology and taxonomic classification.</title>
        <authorList>
            <person name="Goeker M."/>
        </authorList>
    </citation>
    <scope>NUCLEOTIDE SEQUENCE [LARGE SCALE GENOMIC DNA]</scope>
    <source>
        <strain evidence="5 6">DSM 11170</strain>
    </source>
</reference>
<evidence type="ECO:0000256" key="3">
    <source>
        <dbReference type="PROSITE-ProRule" id="PRU00339"/>
    </source>
</evidence>
<dbReference type="SUPFAM" id="SSF48452">
    <property type="entry name" value="TPR-like"/>
    <property type="match status" value="1"/>
</dbReference>
<dbReference type="NCBIfam" id="NF047558">
    <property type="entry name" value="TPR_END_plus"/>
    <property type="match status" value="1"/>
</dbReference>
<dbReference type="RefSeq" id="WP_131920180.1">
    <property type="nucleotide sequence ID" value="NZ_JAOQNU010000025.1"/>
</dbReference>
<gene>
    <name evidence="5" type="ORF">EDD73_12512</name>
</gene>
<name>A0A4R2RPL3_9FIRM</name>
<dbReference type="InterPro" id="IPR050498">
    <property type="entry name" value="Ycf3"/>
</dbReference>
<organism evidence="5 6">
    <name type="scientific">Heliophilum fasciatum</name>
    <dbReference type="NCBI Taxonomy" id="35700"/>
    <lineage>
        <taxon>Bacteria</taxon>
        <taxon>Bacillati</taxon>
        <taxon>Bacillota</taxon>
        <taxon>Clostridia</taxon>
        <taxon>Eubacteriales</taxon>
        <taxon>Heliobacteriaceae</taxon>
        <taxon>Heliophilum</taxon>
    </lineage>
</organism>